<keyword evidence="8" id="KW-1185">Reference proteome</keyword>
<sequence length="573" mass="64070">MPLKPILVLTWDILMVITIKIRTTNGKENCTFVFESRNAKFGNFSSPTWPSKYPNNMRCIYYFRGEPFETINITFLVFDLESPFPKGCLSDYIDISTITAFNVKRLVGRYCGSSVPSPLLSMHPRSEIIFKSNHVISRPGFFGFYEFLDESLIGPPLSTINKECGGEEKGFGGVINSPNYPNSFPKQIDCMWLILISQFNFALFFISPSITANCKDAHLAVYDGYENYDYEHHEPKKYCGDLKYYKSLDDKVQLSANNRLLIRFKSDISAPQWEEQVSSQEVTGFKIIWTAVTFKPKGQCNDFLCSKSEFCLTPNSGSTCKRKEYFCIDKSLKCDGTPHCSEQDSSDEDLCNVSYRLYIISSLIGTSLIALMLTCFICHRKRKYHRSLQNGLHGSQSSAFTLKTSDGSISVKHLSHSPQSSSLMIDQATGPELLLPLETYYHSSEKETFFPCKETPLMGSKMKKSTGSPVHYPTGSLRTPKHLANSHKQNPLLSGKPVSSPSLGNIASSCSSLIQPGKVQPCSIHGHGSNLFQVPPSLCPSHQNLYTSHVISNSLGTSRELKANTISLVNLKS</sequence>
<dbReference type="GO" id="GO:0005886">
    <property type="term" value="C:plasma membrane"/>
    <property type="evidence" value="ECO:0007669"/>
    <property type="project" value="TreeGrafter"/>
</dbReference>
<dbReference type="Proteomes" id="UP000015104">
    <property type="component" value="Unassembled WGS sequence"/>
</dbReference>
<dbReference type="EnsemblMetazoa" id="tetur12g04240.1">
    <property type="protein sequence ID" value="tetur12g04240.1"/>
    <property type="gene ID" value="tetur12g04240"/>
</dbReference>
<feature type="domain" description="CUB" evidence="6">
    <location>
        <begin position="164"/>
        <end position="292"/>
    </location>
</feature>
<evidence type="ECO:0000256" key="5">
    <source>
        <dbReference type="SAM" id="SignalP"/>
    </source>
</evidence>
<dbReference type="InterPro" id="IPR000859">
    <property type="entry name" value="CUB_dom"/>
</dbReference>
<feature type="domain" description="CUB" evidence="6">
    <location>
        <begin position="30"/>
        <end position="148"/>
    </location>
</feature>
<keyword evidence="4" id="KW-1133">Transmembrane helix</keyword>
<feature type="compositionally biased region" description="Polar residues" evidence="3">
    <location>
        <begin position="486"/>
        <end position="498"/>
    </location>
</feature>
<dbReference type="PANTHER" id="PTHR47537:SF2">
    <property type="entry name" value="CUBILIN"/>
    <property type="match status" value="1"/>
</dbReference>
<proteinExistence type="predicted"/>
<reference evidence="8" key="1">
    <citation type="submission" date="2011-08" db="EMBL/GenBank/DDBJ databases">
        <authorList>
            <person name="Rombauts S."/>
        </authorList>
    </citation>
    <scope>NUCLEOTIDE SEQUENCE</scope>
    <source>
        <strain evidence="8">London</strain>
    </source>
</reference>
<evidence type="ECO:0000256" key="1">
    <source>
        <dbReference type="ARBA" id="ARBA00023157"/>
    </source>
</evidence>
<evidence type="ECO:0000256" key="2">
    <source>
        <dbReference type="PROSITE-ProRule" id="PRU00059"/>
    </source>
</evidence>
<evidence type="ECO:0000313" key="8">
    <source>
        <dbReference type="Proteomes" id="UP000015104"/>
    </source>
</evidence>
<name>T1KJ92_TETUR</name>
<reference evidence="7" key="2">
    <citation type="submission" date="2015-06" db="UniProtKB">
        <authorList>
            <consortium name="EnsemblMetazoa"/>
        </authorList>
    </citation>
    <scope>IDENTIFICATION</scope>
</reference>
<evidence type="ECO:0000256" key="4">
    <source>
        <dbReference type="SAM" id="Phobius"/>
    </source>
</evidence>
<feature type="transmembrane region" description="Helical" evidence="4">
    <location>
        <begin position="355"/>
        <end position="378"/>
    </location>
</feature>
<dbReference type="eggNOG" id="KOG4292">
    <property type="taxonomic scope" value="Eukaryota"/>
</dbReference>
<dbReference type="PROSITE" id="PS01180">
    <property type="entry name" value="CUB"/>
    <property type="match status" value="2"/>
</dbReference>
<dbReference type="PANTHER" id="PTHR47537">
    <property type="entry name" value="CUBILIN"/>
    <property type="match status" value="1"/>
</dbReference>
<feature type="signal peptide" evidence="5">
    <location>
        <begin position="1"/>
        <end position="26"/>
    </location>
</feature>
<dbReference type="Pfam" id="PF00431">
    <property type="entry name" value="CUB"/>
    <property type="match status" value="2"/>
</dbReference>
<dbReference type="AlphaFoldDB" id="T1KJ92"/>
<dbReference type="InterPro" id="IPR035914">
    <property type="entry name" value="Sperma_CUB_dom_sf"/>
</dbReference>
<evidence type="ECO:0000256" key="3">
    <source>
        <dbReference type="SAM" id="MobiDB-lite"/>
    </source>
</evidence>
<dbReference type="STRING" id="32264.T1KJ92"/>
<comment type="caution">
    <text evidence="2">Lacks conserved residue(s) required for the propagation of feature annotation.</text>
</comment>
<dbReference type="InterPro" id="IPR002172">
    <property type="entry name" value="LDrepeatLR_classA_rpt"/>
</dbReference>
<keyword evidence="1" id="KW-1015">Disulfide bond</keyword>
<keyword evidence="4" id="KW-0812">Transmembrane</keyword>
<feature type="chain" id="PRO_5007729035" description="CUB domain-containing protein" evidence="5">
    <location>
        <begin position="27"/>
        <end position="573"/>
    </location>
</feature>
<accession>T1KJ92</accession>
<feature type="region of interest" description="Disordered" evidence="3">
    <location>
        <begin position="460"/>
        <end position="498"/>
    </location>
</feature>
<evidence type="ECO:0000313" key="7">
    <source>
        <dbReference type="EnsemblMetazoa" id="tetur12g04240.1"/>
    </source>
</evidence>
<dbReference type="HOGENOM" id="CLU_1367791_0_0_1"/>
<dbReference type="InterPro" id="IPR053207">
    <property type="entry name" value="Non-NMDA_GluR_Accessory"/>
</dbReference>
<protein>
    <recommendedName>
        <fullName evidence="6">CUB domain-containing protein</fullName>
    </recommendedName>
</protein>
<dbReference type="CDD" id="cd00112">
    <property type="entry name" value="LDLa"/>
    <property type="match status" value="1"/>
</dbReference>
<dbReference type="CDD" id="cd00041">
    <property type="entry name" value="CUB"/>
    <property type="match status" value="2"/>
</dbReference>
<evidence type="ECO:0000259" key="6">
    <source>
        <dbReference type="PROSITE" id="PS01180"/>
    </source>
</evidence>
<keyword evidence="4" id="KW-0472">Membrane</keyword>
<dbReference type="SMART" id="SM00042">
    <property type="entry name" value="CUB"/>
    <property type="match status" value="2"/>
</dbReference>
<dbReference type="Gene3D" id="2.60.120.290">
    <property type="entry name" value="Spermadhesin, CUB domain"/>
    <property type="match status" value="2"/>
</dbReference>
<dbReference type="SUPFAM" id="SSF49854">
    <property type="entry name" value="Spermadhesin, CUB domain"/>
    <property type="match status" value="2"/>
</dbReference>
<keyword evidence="5" id="KW-0732">Signal</keyword>
<organism evidence="7 8">
    <name type="scientific">Tetranychus urticae</name>
    <name type="common">Two-spotted spider mite</name>
    <dbReference type="NCBI Taxonomy" id="32264"/>
    <lineage>
        <taxon>Eukaryota</taxon>
        <taxon>Metazoa</taxon>
        <taxon>Ecdysozoa</taxon>
        <taxon>Arthropoda</taxon>
        <taxon>Chelicerata</taxon>
        <taxon>Arachnida</taxon>
        <taxon>Acari</taxon>
        <taxon>Acariformes</taxon>
        <taxon>Trombidiformes</taxon>
        <taxon>Prostigmata</taxon>
        <taxon>Eleutherengona</taxon>
        <taxon>Raphignathae</taxon>
        <taxon>Tetranychoidea</taxon>
        <taxon>Tetranychidae</taxon>
        <taxon>Tetranychus</taxon>
    </lineage>
</organism>
<dbReference type="EMBL" id="CAEY01000120">
    <property type="status" value="NOT_ANNOTATED_CDS"/>
    <property type="molecule type" value="Genomic_DNA"/>
</dbReference>